<protein>
    <recommendedName>
        <fullName evidence="4">Integral membrane protein TerC</fullName>
    </recommendedName>
</protein>
<dbReference type="AlphaFoldDB" id="B7KJJ0"/>
<dbReference type="KEGG" id="cyc:PCC7424_5320"/>
<dbReference type="EMBL" id="CP001291">
    <property type="protein sequence ID" value="ACK73667.1"/>
    <property type="molecule type" value="Genomic_DNA"/>
</dbReference>
<evidence type="ECO:0000313" key="3">
    <source>
        <dbReference type="Proteomes" id="UP000002384"/>
    </source>
</evidence>
<dbReference type="Pfam" id="PF03741">
    <property type="entry name" value="TerC"/>
    <property type="match status" value="1"/>
</dbReference>
<feature type="transmembrane region" description="Helical" evidence="1">
    <location>
        <begin position="35"/>
        <end position="55"/>
    </location>
</feature>
<evidence type="ECO:0000313" key="2">
    <source>
        <dbReference type="EMBL" id="ACK73667.1"/>
    </source>
</evidence>
<accession>B7KJJ0</accession>
<dbReference type="InterPro" id="IPR005496">
    <property type="entry name" value="Integral_membrane_TerC"/>
</dbReference>
<dbReference type="eggNOG" id="COG0861">
    <property type="taxonomic scope" value="Bacteria"/>
</dbReference>
<organism evidence="2 3">
    <name type="scientific">Gloeothece citriformis (strain PCC 7424)</name>
    <name type="common">Cyanothece sp. (strain PCC 7424)</name>
    <dbReference type="NCBI Taxonomy" id="65393"/>
    <lineage>
        <taxon>Bacteria</taxon>
        <taxon>Bacillati</taxon>
        <taxon>Cyanobacteriota</taxon>
        <taxon>Cyanophyceae</taxon>
        <taxon>Oscillatoriophycideae</taxon>
        <taxon>Chroococcales</taxon>
        <taxon>Aphanothecaceae</taxon>
        <taxon>Gloeothece</taxon>
        <taxon>Gloeothece citriformis</taxon>
    </lineage>
</organism>
<keyword evidence="1" id="KW-1133">Transmembrane helix</keyword>
<dbReference type="GO" id="GO:0016020">
    <property type="term" value="C:membrane"/>
    <property type="evidence" value="ECO:0007669"/>
    <property type="project" value="InterPro"/>
</dbReference>
<evidence type="ECO:0000256" key="1">
    <source>
        <dbReference type="SAM" id="Phobius"/>
    </source>
</evidence>
<feature type="transmembrane region" description="Helical" evidence="1">
    <location>
        <begin position="7"/>
        <end position="29"/>
    </location>
</feature>
<dbReference type="STRING" id="65393.PCC7424_5320"/>
<dbReference type="HOGENOM" id="CLU_2394812_0_0_3"/>
<evidence type="ECO:0008006" key="4">
    <source>
        <dbReference type="Google" id="ProtNLM"/>
    </source>
</evidence>
<keyword evidence="3" id="KW-1185">Reference proteome</keyword>
<keyword evidence="1" id="KW-0472">Membrane</keyword>
<gene>
    <name evidence="2" type="ordered locus">PCC7424_5320</name>
</gene>
<keyword evidence="1" id="KW-0812">Transmembrane</keyword>
<sequence>MAICSETWLIVFGGIIGIITLRLSAGLFLSLLDKFVYLQDSAYIIILGIGLKLLAKALLPSYILPDSLVFSLILLLFIWGFSKGFEPKESGIN</sequence>
<dbReference type="Proteomes" id="UP000002384">
    <property type="component" value="Chromosome"/>
</dbReference>
<proteinExistence type="predicted"/>
<feature type="transmembrane region" description="Helical" evidence="1">
    <location>
        <begin position="62"/>
        <end position="81"/>
    </location>
</feature>
<reference evidence="3" key="1">
    <citation type="journal article" date="2011" name="MBio">
        <title>Novel metabolic attributes of the genus Cyanothece, comprising a group of unicellular nitrogen-fixing Cyanobacteria.</title>
        <authorList>
            <person name="Bandyopadhyay A."/>
            <person name="Elvitigala T."/>
            <person name="Welsh E."/>
            <person name="Stockel J."/>
            <person name="Liberton M."/>
            <person name="Min H."/>
            <person name="Sherman L.A."/>
            <person name="Pakrasi H.B."/>
        </authorList>
    </citation>
    <scope>NUCLEOTIDE SEQUENCE [LARGE SCALE GENOMIC DNA]</scope>
    <source>
        <strain evidence="3">PCC 7424</strain>
    </source>
</reference>
<name>B7KJJ0_GLOC7</name>